<sequence>MSELVIQTYKTNPPTSKRQTFTSIPFSPSELIERLSKSRSFPRSNKPFLPPKCVFLTFLHRFSVRFRCIFTQLCFYNALNVVKSITPEIVGVDRVDFKICINCGHLANIEKNLSISEEFGCRI</sequence>
<reference evidence="1" key="1">
    <citation type="submission" date="2020-08" db="EMBL/GenBank/DDBJ databases">
        <title>Multicomponent nature underlies the extraordinary mechanical properties of spider dragline silk.</title>
        <authorList>
            <person name="Kono N."/>
            <person name="Nakamura H."/>
            <person name="Mori M."/>
            <person name="Yoshida Y."/>
            <person name="Ohtoshi R."/>
            <person name="Malay A.D."/>
            <person name="Moran D.A.P."/>
            <person name="Tomita M."/>
            <person name="Numata K."/>
            <person name="Arakawa K."/>
        </authorList>
    </citation>
    <scope>NUCLEOTIDE SEQUENCE</scope>
</reference>
<comment type="caution">
    <text evidence="1">The sequence shown here is derived from an EMBL/GenBank/DDBJ whole genome shotgun (WGS) entry which is preliminary data.</text>
</comment>
<protein>
    <submittedName>
        <fullName evidence="1">Uncharacterized protein</fullName>
    </submittedName>
</protein>
<gene>
    <name evidence="1" type="ORF">NPIL_471201</name>
</gene>
<dbReference type="Proteomes" id="UP000887013">
    <property type="component" value="Unassembled WGS sequence"/>
</dbReference>
<accession>A0A8X6TK17</accession>
<dbReference type="EMBL" id="BMAW01010461">
    <property type="protein sequence ID" value="GFT18888.1"/>
    <property type="molecule type" value="Genomic_DNA"/>
</dbReference>
<dbReference type="AlphaFoldDB" id="A0A8X6TK17"/>
<name>A0A8X6TK17_NEPPI</name>
<keyword evidence="2" id="KW-1185">Reference proteome</keyword>
<proteinExistence type="predicted"/>
<evidence type="ECO:0000313" key="1">
    <source>
        <dbReference type="EMBL" id="GFT18888.1"/>
    </source>
</evidence>
<evidence type="ECO:0000313" key="2">
    <source>
        <dbReference type="Proteomes" id="UP000887013"/>
    </source>
</evidence>
<organism evidence="1 2">
    <name type="scientific">Nephila pilipes</name>
    <name type="common">Giant wood spider</name>
    <name type="synonym">Nephila maculata</name>
    <dbReference type="NCBI Taxonomy" id="299642"/>
    <lineage>
        <taxon>Eukaryota</taxon>
        <taxon>Metazoa</taxon>
        <taxon>Ecdysozoa</taxon>
        <taxon>Arthropoda</taxon>
        <taxon>Chelicerata</taxon>
        <taxon>Arachnida</taxon>
        <taxon>Araneae</taxon>
        <taxon>Araneomorphae</taxon>
        <taxon>Entelegynae</taxon>
        <taxon>Araneoidea</taxon>
        <taxon>Nephilidae</taxon>
        <taxon>Nephila</taxon>
    </lineage>
</organism>